<keyword evidence="2 7" id="KW-0812">Transmembrane</keyword>
<feature type="compositionally biased region" description="Basic and acidic residues" evidence="6">
    <location>
        <begin position="722"/>
        <end position="734"/>
    </location>
</feature>
<evidence type="ECO:0000313" key="10">
    <source>
        <dbReference type="Proteomes" id="UP001583172"/>
    </source>
</evidence>
<evidence type="ECO:0000259" key="8">
    <source>
        <dbReference type="Pfam" id="PF20684"/>
    </source>
</evidence>
<feature type="transmembrane region" description="Helical" evidence="7">
    <location>
        <begin position="100"/>
        <end position="118"/>
    </location>
</feature>
<dbReference type="InterPro" id="IPR049326">
    <property type="entry name" value="Rhodopsin_dom_fungi"/>
</dbReference>
<feature type="compositionally biased region" description="Polar residues" evidence="6">
    <location>
        <begin position="664"/>
        <end position="677"/>
    </location>
</feature>
<accession>A0ABR3V3T4</accession>
<name>A0ABR3V3T4_HUMIN</name>
<comment type="similarity">
    <text evidence="5">Belongs to the SAT4 family.</text>
</comment>
<feature type="region of interest" description="Disordered" evidence="6">
    <location>
        <begin position="965"/>
        <end position="994"/>
    </location>
</feature>
<comment type="caution">
    <text evidence="9">The sequence shown here is derived from an EMBL/GenBank/DDBJ whole genome shotgun (WGS) entry which is preliminary data.</text>
</comment>
<feature type="domain" description="Rhodopsin" evidence="8">
    <location>
        <begin position="43"/>
        <end position="282"/>
    </location>
</feature>
<evidence type="ECO:0000256" key="1">
    <source>
        <dbReference type="ARBA" id="ARBA00004141"/>
    </source>
</evidence>
<keyword evidence="10" id="KW-1185">Reference proteome</keyword>
<reference evidence="9 10" key="1">
    <citation type="journal article" date="2024" name="Commun. Biol.">
        <title>Comparative genomic analysis of thermophilic fungi reveals convergent evolutionary adaptations and gene losses.</title>
        <authorList>
            <person name="Steindorff A.S."/>
            <person name="Aguilar-Pontes M.V."/>
            <person name="Robinson A.J."/>
            <person name="Andreopoulos B."/>
            <person name="LaButti K."/>
            <person name="Kuo A."/>
            <person name="Mondo S."/>
            <person name="Riley R."/>
            <person name="Otillar R."/>
            <person name="Haridas S."/>
            <person name="Lipzen A."/>
            <person name="Grimwood J."/>
            <person name="Schmutz J."/>
            <person name="Clum A."/>
            <person name="Reid I.D."/>
            <person name="Moisan M.C."/>
            <person name="Butler G."/>
            <person name="Nguyen T.T.M."/>
            <person name="Dewar K."/>
            <person name="Conant G."/>
            <person name="Drula E."/>
            <person name="Henrissat B."/>
            <person name="Hansel C."/>
            <person name="Singer S."/>
            <person name="Hutchinson M.I."/>
            <person name="de Vries R.P."/>
            <person name="Natvig D.O."/>
            <person name="Powell A.J."/>
            <person name="Tsang A."/>
            <person name="Grigoriev I.V."/>
        </authorList>
    </citation>
    <scope>NUCLEOTIDE SEQUENCE [LARGE SCALE GENOMIC DNA]</scope>
    <source>
        <strain evidence="9 10">CBS 620.91</strain>
    </source>
</reference>
<feature type="transmembrane region" description="Helical" evidence="7">
    <location>
        <begin position="219"/>
        <end position="237"/>
    </location>
</feature>
<dbReference type="PANTHER" id="PTHR33048">
    <property type="entry name" value="PTH11-LIKE INTEGRAL MEMBRANE PROTEIN (AFU_ORTHOLOGUE AFUA_5G11245)"/>
    <property type="match status" value="1"/>
</dbReference>
<evidence type="ECO:0000256" key="3">
    <source>
        <dbReference type="ARBA" id="ARBA00022989"/>
    </source>
</evidence>
<feature type="compositionally biased region" description="Polar residues" evidence="6">
    <location>
        <begin position="967"/>
        <end position="976"/>
    </location>
</feature>
<evidence type="ECO:0000256" key="4">
    <source>
        <dbReference type="ARBA" id="ARBA00023136"/>
    </source>
</evidence>
<feature type="region of interest" description="Disordered" evidence="6">
    <location>
        <begin position="664"/>
        <end position="751"/>
    </location>
</feature>
<dbReference type="PANTHER" id="PTHR33048:SF42">
    <property type="entry name" value="INTEGRAL MEMBRANE PROTEIN"/>
    <property type="match status" value="1"/>
</dbReference>
<keyword evidence="3 7" id="KW-1133">Transmembrane helix</keyword>
<dbReference type="Proteomes" id="UP001583172">
    <property type="component" value="Unassembled WGS sequence"/>
</dbReference>
<feature type="region of interest" description="Disordered" evidence="6">
    <location>
        <begin position="776"/>
        <end position="810"/>
    </location>
</feature>
<evidence type="ECO:0000256" key="5">
    <source>
        <dbReference type="ARBA" id="ARBA00038359"/>
    </source>
</evidence>
<comment type="subcellular location">
    <subcellularLocation>
        <location evidence="1">Membrane</location>
        <topology evidence="1">Multi-pass membrane protein</topology>
    </subcellularLocation>
</comment>
<keyword evidence="4 7" id="KW-0472">Membrane</keyword>
<proteinExistence type="inferred from homology"/>
<evidence type="ECO:0000313" key="9">
    <source>
        <dbReference type="EMBL" id="KAL1836438.1"/>
    </source>
</evidence>
<evidence type="ECO:0000256" key="6">
    <source>
        <dbReference type="SAM" id="MobiDB-lite"/>
    </source>
</evidence>
<dbReference type="Pfam" id="PF20684">
    <property type="entry name" value="Fung_rhodopsin"/>
    <property type="match status" value="1"/>
</dbReference>
<gene>
    <name evidence="9" type="ORF">VTJ49DRAFT_5147</name>
</gene>
<feature type="transmembrane region" description="Helical" evidence="7">
    <location>
        <begin position="187"/>
        <end position="207"/>
    </location>
</feature>
<evidence type="ECO:0000256" key="2">
    <source>
        <dbReference type="ARBA" id="ARBA00022692"/>
    </source>
</evidence>
<feature type="region of interest" description="Disordered" evidence="6">
    <location>
        <begin position="509"/>
        <end position="539"/>
    </location>
</feature>
<evidence type="ECO:0000256" key="7">
    <source>
        <dbReference type="SAM" id="Phobius"/>
    </source>
</evidence>
<feature type="transmembrane region" description="Helical" evidence="7">
    <location>
        <begin position="59"/>
        <end position="80"/>
    </location>
</feature>
<sequence length="1048" mass="115014">MDLSDYCTRRLAGLETGPIPDIGPSSAASIWALTGSATIFIILRFYCKIWRSRGLWWDDLVLVISWTIFLAAAIICQRVINYGFGRYPCDISPPSNFERIDFEGGALGSTCMILAIVWSKTSFGITILRLVRDRLRLFVTVLLVVMNVVMGLQAIFSWIKCSPVEKAWRPQTEGICWDIRISNGYGVFSGVLSGVCDLLFAFLPWTILWQLKMRTKEKIGVALAMSMGVFAGATAFVKAYHILNMGSKNFTHDGCYLITWAAAEISTTIMASCIPFLRVLFREIREATPFQISHVPHRRRYLPRYMRGQYPKTGEAAPARENRINRNNHVKEPHRLIVTGPGFDDTVAMTNLTPSGLPDSTVDGMEGQRLPGSYPDSVPPTPADGVLQAASNHPQPAEDGYIKPYNAVAPHGHRRDDSGIELTDLDNGAPETPRPEVSKTKDDFFHGLGILDKTQSSAYQTSIRRDYDRHSTCHHNVRDVPSYPPYPIQGRATTRLSHPNLRTSHIYNTIRGHGSSTDPSEHHIPPQQKHPASRKRSPPCHIRDSLCGFPHGVGIYNTVAGHGSLRDVQTRLDAGQQPHPLHEEGDETPTMSATSGPLYGPDMLEEDFPVTSATISRPLDAPVAFDASSILIGSAGNQGASLHDSPGNEIIDHDVQQDNMGYMSGTSVEEGSVNVNQEAEEVEEPELQDGSHALGPDTEAQAGLGFAPWSPRDVEPQPSVADDSRRRKFSDFFHPRCRNSHKTKTQSYQRHRLHQYHKDQTKGQRHSSLCEPKAGINQHHERAGPGGLLRILSPAKSRRASRQRAKSMDIGNPLPMSISFRPGFSVFDGGVASRIENVSTPFEHPRDAPMPPDGVGSHGIAPWDGMRPAKQAAVAGSGFNTENRAAGDANDSHMEVPSRALAAAGNVSEAFQQNRMSNAPWRTSPIPARGTASPAALIDVIPRNTDDDISPILPTELSSHIWRAHHPSTSQESVPSLTGYPHPPTDANNVCPPDLTELAKSSSSALPALRQAHLAQPNNPPGDHPPDKQLNRSESFHRLVLGMPFHPG</sequence>
<protein>
    <recommendedName>
        <fullName evidence="8">Rhodopsin domain-containing protein</fullName>
    </recommendedName>
</protein>
<feature type="compositionally biased region" description="Acidic residues" evidence="6">
    <location>
        <begin position="678"/>
        <end position="687"/>
    </location>
</feature>
<feature type="transmembrane region" description="Helical" evidence="7">
    <location>
        <begin position="138"/>
        <end position="159"/>
    </location>
</feature>
<organism evidence="9 10">
    <name type="scientific">Humicola insolens</name>
    <name type="common">Soft-rot fungus</name>
    <dbReference type="NCBI Taxonomy" id="85995"/>
    <lineage>
        <taxon>Eukaryota</taxon>
        <taxon>Fungi</taxon>
        <taxon>Dikarya</taxon>
        <taxon>Ascomycota</taxon>
        <taxon>Pezizomycotina</taxon>
        <taxon>Sordariomycetes</taxon>
        <taxon>Sordariomycetidae</taxon>
        <taxon>Sordariales</taxon>
        <taxon>Chaetomiaceae</taxon>
        <taxon>Mycothermus</taxon>
    </lineage>
</organism>
<feature type="compositionally biased region" description="Basic residues" evidence="6">
    <location>
        <begin position="796"/>
        <end position="805"/>
    </location>
</feature>
<feature type="transmembrane region" description="Helical" evidence="7">
    <location>
        <begin position="28"/>
        <end position="47"/>
    </location>
</feature>
<dbReference type="InterPro" id="IPR052337">
    <property type="entry name" value="SAT4-like"/>
</dbReference>
<feature type="region of interest" description="Disordered" evidence="6">
    <location>
        <begin position="408"/>
        <end position="440"/>
    </location>
</feature>
<feature type="compositionally biased region" description="Basic residues" evidence="6">
    <location>
        <begin position="735"/>
        <end position="751"/>
    </location>
</feature>
<dbReference type="EMBL" id="JAZGSY010000411">
    <property type="protein sequence ID" value="KAL1836438.1"/>
    <property type="molecule type" value="Genomic_DNA"/>
</dbReference>